<sequence length="368" mass="41890">MKILITGSKGFIARNLIYRLQEAGFKDLITIDRESPLQELEQGLKIADFIYHLAGVNRPKEEHEFQEGNTDLTKLIVDFLLCNAKKTPIMLSSSIQVECDNAYGKSKASAEKIIQHYGHVSGAEYYIYRLPNVFGKWCRPNYNSFVATFCHRIANDQDIIIHDPTAEVELVYIDDFCTDAINLLNNKYASGFKNIKPTYSITVGEVANLIYKFKESRHTLITENVGQGFSRALYSTWLSYLQPEQFVYAVPSYSDERGVFCEVLKTHSSGQFSFFTALPGVTRGGHYHHTKNEKFVVIRGTACFRFKNVLTGERYEINVASDEYKIVETVPGWSHDITNTGHDELIVMLWANEIFNRDQPDTIASVLS</sequence>
<dbReference type="Proteomes" id="UP000249482">
    <property type="component" value="Unassembled WGS sequence"/>
</dbReference>
<dbReference type="InterPro" id="IPR011051">
    <property type="entry name" value="RmlC_Cupin_sf"/>
</dbReference>
<reference evidence="3 4" key="1">
    <citation type="submission" date="2018-06" db="EMBL/GenBank/DDBJ databases">
        <title>Draft genome sequence of mcr-1-harboring Escherichia coli isolated from wound infection of a hospitalized patient, in Bolivia.</title>
        <authorList>
            <person name="Munoz M.E."/>
            <person name="Moura Q."/>
            <person name="Ventura P.R.M."/>
            <person name="Bustos L.R."/>
            <person name="Ovando B.G."/>
            <person name="Terrazas D.I.V."/>
            <person name="Yarhui N.B."/>
            <person name="Cerdeira L."/>
            <person name="Lincopan N."/>
        </authorList>
    </citation>
    <scope>NUCLEOTIDE SEQUENCE [LARGE SCALE GENOMIC DNA]</scope>
    <source>
        <strain evidence="3 4">EcMLT</strain>
    </source>
</reference>
<dbReference type="Gene3D" id="2.60.120.10">
    <property type="entry name" value="Jelly Rolls"/>
    <property type="match status" value="1"/>
</dbReference>
<comment type="caution">
    <text evidence="3">The sequence shown here is derived from an EMBL/GenBank/DDBJ whole genome shotgun (WGS) entry which is preliminary data.</text>
</comment>
<dbReference type="Gene3D" id="3.40.50.720">
    <property type="entry name" value="NAD(P)-binding Rossmann-like Domain"/>
    <property type="match status" value="1"/>
</dbReference>
<proteinExistence type="predicted"/>
<dbReference type="RefSeq" id="WP_088376084.1">
    <property type="nucleotide sequence ID" value="NZ_BLCT01000143.1"/>
</dbReference>
<dbReference type="InterPro" id="IPR036291">
    <property type="entry name" value="NAD(P)-bd_dom_sf"/>
</dbReference>
<organism evidence="3 4">
    <name type="scientific">Escherichia coli</name>
    <dbReference type="NCBI Taxonomy" id="562"/>
    <lineage>
        <taxon>Bacteria</taxon>
        <taxon>Pseudomonadati</taxon>
        <taxon>Pseudomonadota</taxon>
        <taxon>Gammaproteobacteria</taxon>
        <taxon>Enterobacterales</taxon>
        <taxon>Enterobacteriaceae</taxon>
        <taxon>Escherichia</taxon>
    </lineage>
</organism>
<dbReference type="EMBL" id="QKWZ01000056">
    <property type="protein sequence ID" value="PZT67689.1"/>
    <property type="molecule type" value="Genomic_DNA"/>
</dbReference>
<dbReference type="CDD" id="cd07007">
    <property type="entry name" value="cupin_CapF-like_C"/>
    <property type="match status" value="1"/>
</dbReference>
<dbReference type="SUPFAM" id="SSF51735">
    <property type="entry name" value="NAD(P)-binding Rossmann-fold domains"/>
    <property type="match status" value="1"/>
</dbReference>
<dbReference type="Pfam" id="PF14667">
    <property type="entry name" value="Polysacc_synt_C"/>
    <property type="match status" value="1"/>
</dbReference>
<dbReference type="PANTHER" id="PTHR43245">
    <property type="entry name" value="BIFUNCTIONAL POLYMYXIN RESISTANCE PROTEIN ARNA"/>
    <property type="match status" value="1"/>
</dbReference>
<dbReference type="InterPro" id="IPR029303">
    <property type="entry name" value="CapF_C"/>
</dbReference>
<dbReference type="Pfam" id="PF01370">
    <property type="entry name" value="Epimerase"/>
    <property type="match status" value="1"/>
</dbReference>
<accession>A0A2W6PHE2</accession>
<evidence type="ECO:0000313" key="3">
    <source>
        <dbReference type="EMBL" id="PZT67689.1"/>
    </source>
</evidence>
<evidence type="ECO:0000259" key="1">
    <source>
        <dbReference type="Pfam" id="PF01370"/>
    </source>
</evidence>
<feature type="domain" description="Capsular polysaccharide assembling protein CapF C-terminal" evidence="2">
    <location>
        <begin position="254"/>
        <end position="363"/>
    </location>
</feature>
<evidence type="ECO:0000313" key="4">
    <source>
        <dbReference type="Proteomes" id="UP000249482"/>
    </source>
</evidence>
<protein>
    <submittedName>
        <fullName evidence="3">Capsular biosynthesis protein</fullName>
    </submittedName>
</protein>
<dbReference type="InterPro" id="IPR050177">
    <property type="entry name" value="Lipid_A_modif_metabolic_enz"/>
</dbReference>
<feature type="domain" description="NAD-dependent epimerase/dehydratase" evidence="1">
    <location>
        <begin position="3"/>
        <end position="186"/>
    </location>
</feature>
<dbReference type="CDD" id="cd05261">
    <property type="entry name" value="CAPF_like_SDR_e"/>
    <property type="match status" value="1"/>
</dbReference>
<evidence type="ECO:0000259" key="2">
    <source>
        <dbReference type="Pfam" id="PF14667"/>
    </source>
</evidence>
<dbReference type="PANTHER" id="PTHR43245:SF55">
    <property type="entry name" value="NAD(P)-BINDING DOMAIN-CONTAINING PROTEIN"/>
    <property type="match status" value="1"/>
</dbReference>
<gene>
    <name evidence="3" type="ORF">DNQ45_03045</name>
</gene>
<dbReference type="SUPFAM" id="SSF51182">
    <property type="entry name" value="RmlC-like cupins"/>
    <property type="match status" value="1"/>
</dbReference>
<dbReference type="InterPro" id="IPR001509">
    <property type="entry name" value="Epimerase_deHydtase"/>
</dbReference>
<dbReference type="InterPro" id="IPR014710">
    <property type="entry name" value="RmlC-like_jellyroll"/>
</dbReference>
<name>A0A2W6PHE2_ECOLX</name>
<dbReference type="AlphaFoldDB" id="A0A2W6PHE2"/>
<dbReference type="NCBIfam" id="NF047837">
    <property type="entry name" value="UDPAcbARedWbcJ"/>
    <property type="match status" value="1"/>
</dbReference>